<evidence type="ECO:0000256" key="4">
    <source>
        <dbReference type="ARBA" id="ARBA00022755"/>
    </source>
</evidence>
<dbReference type="EMBL" id="BARW01002445">
    <property type="protein sequence ID" value="GAI71361.1"/>
    <property type="molecule type" value="Genomic_DNA"/>
</dbReference>
<dbReference type="Pfam" id="PF13507">
    <property type="entry name" value="GATase_5"/>
    <property type="match status" value="1"/>
</dbReference>
<keyword evidence="4" id="KW-0658">Purine biosynthesis</keyword>
<dbReference type="Gene3D" id="3.40.50.880">
    <property type="match status" value="1"/>
</dbReference>
<accession>X1RWR1</accession>
<keyword evidence="1" id="KW-0963">Cytoplasm</keyword>
<evidence type="ECO:0000256" key="7">
    <source>
        <dbReference type="ARBA" id="ARBA00022962"/>
    </source>
</evidence>
<evidence type="ECO:0000256" key="1">
    <source>
        <dbReference type="ARBA" id="ARBA00022490"/>
    </source>
</evidence>
<protein>
    <submittedName>
        <fullName evidence="8">Uncharacterized protein</fullName>
    </submittedName>
</protein>
<dbReference type="GO" id="GO:0016787">
    <property type="term" value="F:hydrolase activity"/>
    <property type="evidence" value="ECO:0007669"/>
    <property type="project" value="UniProtKB-KW"/>
</dbReference>
<keyword evidence="2" id="KW-0436">Ligase</keyword>
<evidence type="ECO:0000256" key="2">
    <source>
        <dbReference type="ARBA" id="ARBA00022598"/>
    </source>
</evidence>
<keyword evidence="7" id="KW-0315">Glutamine amidotransferase</keyword>
<keyword evidence="6" id="KW-0067">ATP-binding</keyword>
<evidence type="ECO:0000256" key="6">
    <source>
        <dbReference type="ARBA" id="ARBA00022840"/>
    </source>
</evidence>
<evidence type="ECO:0000256" key="3">
    <source>
        <dbReference type="ARBA" id="ARBA00022741"/>
    </source>
</evidence>
<dbReference type="PIRSF" id="PIRSF001586">
    <property type="entry name" value="FGAM_synth_I"/>
    <property type="match status" value="1"/>
</dbReference>
<feature type="non-terminal residue" evidence="8">
    <location>
        <position position="1"/>
    </location>
</feature>
<dbReference type="PANTHER" id="PTHR10099:SF1">
    <property type="entry name" value="PHOSPHORIBOSYLFORMYLGLYCINAMIDINE SYNTHASE"/>
    <property type="match status" value="1"/>
</dbReference>
<sequence length="200" mass="21835">GFTYGDDIAAGKVLANELRLKLGEDIPRFIEDGGLILGICNGFQVLVKAGILPRPANDSPPLLTLMTNDSGKFECRWVHLRVNKKSPCVFTQGINSLYLPVAHAEGKVVADPKVLPELDVVLYYTDEDGNSNAVYPYNPNGSVGNIAGIGDTSGHIFALMPHPERYIRGTQHPQWTRLGAKQYGDGFQIFLNAVKWAQGL</sequence>
<dbReference type="GO" id="GO:0005737">
    <property type="term" value="C:cytoplasm"/>
    <property type="evidence" value="ECO:0007669"/>
    <property type="project" value="TreeGrafter"/>
</dbReference>
<gene>
    <name evidence="8" type="ORF">S12H4_06807</name>
</gene>
<dbReference type="GO" id="GO:0005524">
    <property type="term" value="F:ATP binding"/>
    <property type="evidence" value="ECO:0007669"/>
    <property type="project" value="UniProtKB-KW"/>
</dbReference>
<name>X1RWR1_9ZZZZ</name>
<dbReference type="InterPro" id="IPR010075">
    <property type="entry name" value="PRibForGlyAmidine_synth_PurQ"/>
</dbReference>
<dbReference type="AlphaFoldDB" id="X1RWR1"/>
<comment type="caution">
    <text evidence="8">The sequence shown here is derived from an EMBL/GenBank/DDBJ whole genome shotgun (WGS) entry which is preliminary data.</text>
</comment>
<keyword evidence="5" id="KW-0378">Hydrolase</keyword>
<dbReference type="PANTHER" id="PTHR10099">
    <property type="entry name" value="PHOSPHORIBOSYLFORMYLGLYCINAMIDINE SYNTHASE"/>
    <property type="match status" value="1"/>
</dbReference>
<dbReference type="SUPFAM" id="SSF52317">
    <property type="entry name" value="Class I glutamine amidotransferase-like"/>
    <property type="match status" value="1"/>
</dbReference>
<dbReference type="InterPro" id="IPR029062">
    <property type="entry name" value="Class_I_gatase-like"/>
</dbReference>
<reference evidence="8" key="1">
    <citation type="journal article" date="2014" name="Front. Microbiol.">
        <title>High frequency of phylogenetically diverse reductive dehalogenase-homologous genes in deep subseafloor sedimentary metagenomes.</title>
        <authorList>
            <person name="Kawai M."/>
            <person name="Futagami T."/>
            <person name="Toyoda A."/>
            <person name="Takaki Y."/>
            <person name="Nishi S."/>
            <person name="Hori S."/>
            <person name="Arai W."/>
            <person name="Tsubouchi T."/>
            <person name="Morono Y."/>
            <person name="Uchiyama I."/>
            <person name="Ito T."/>
            <person name="Fujiyama A."/>
            <person name="Inagaki F."/>
            <person name="Takami H."/>
        </authorList>
    </citation>
    <scope>NUCLEOTIDE SEQUENCE</scope>
    <source>
        <strain evidence="8">Expedition CK06-06</strain>
    </source>
</reference>
<keyword evidence="3" id="KW-0547">Nucleotide-binding</keyword>
<dbReference type="SMART" id="SM01211">
    <property type="entry name" value="GATase_5"/>
    <property type="match status" value="1"/>
</dbReference>
<evidence type="ECO:0000256" key="5">
    <source>
        <dbReference type="ARBA" id="ARBA00022801"/>
    </source>
</evidence>
<dbReference type="PROSITE" id="PS51273">
    <property type="entry name" value="GATASE_TYPE_1"/>
    <property type="match status" value="1"/>
</dbReference>
<dbReference type="GO" id="GO:0006189">
    <property type="term" value="P:'de novo' IMP biosynthetic process"/>
    <property type="evidence" value="ECO:0007669"/>
    <property type="project" value="InterPro"/>
</dbReference>
<proteinExistence type="predicted"/>
<dbReference type="GO" id="GO:0004642">
    <property type="term" value="F:phosphoribosylformylglycinamidine synthase activity"/>
    <property type="evidence" value="ECO:0007669"/>
    <property type="project" value="InterPro"/>
</dbReference>
<evidence type="ECO:0000313" key="8">
    <source>
        <dbReference type="EMBL" id="GAI71361.1"/>
    </source>
</evidence>
<organism evidence="8">
    <name type="scientific">marine sediment metagenome</name>
    <dbReference type="NCBI Taxonomy" id="412755"/>
    <lineage>
        <taxon>unclassified sequences</taxon>
        <taxon>metagenomes</taxon>
        <taxon>ecological metagenomes</taxon>
    </lineage>
</organism>